<feature type="non-terminal residue" evidence="1">
    <location>
        <position position="1"/>
    </location>
</feature>
<evidence type="ECO:0000313" key="1">
    <source>
        <dbReference type="EMBL" id="RDX74520.1"/>
    </source>
</evidence>
<comment type="caution">
    <text evidence="1">The sequence shown here is derived from an EMBL/GenBank/DDBJ whole genome shotgun (WGS) entry which is preliminary data.</text>
</comment>
<name>A0A371F8A6_MUCPR</name>
<dbReference type="EMBL" id="QJKJ01010153">
    <property type="protein sequence ID" value="RDX74520.1"/>
    <property type="molecule type" value="Genomic_DNA"/>
</dbReference>
<gene>
    <name evidence="1" type="ORF">CR513_45722</name>
</gene>
<accession>A0A371F8A6</accession>
<proteinExistence type="predicted"/>
<protein>
    <submittedName>
        <fullName evidence="1">Uncharacterized protein</fullName>
    </submittedName>
</protein>
<dbReference type="Proteomes" id="UP000257109">
    <property type="component" value="Unassembled WGS sequence"/>
</dbReference>
<organism evidence="1 2">
    <name type="scientific">Mucuna pruriens</name>
    <name type="common">Velvet bean</name>
    <name type="synonym">Dolichos pruriens</name>
    <dbReference type="NCBI Taxonomy" id="157652"/>
    <lineage>
        <taxon>Eukaryota</taxon>
        <taxon>Viridiplantae</taxon>
        <taxon>Streptophyta</taxon>
        <taxon>Embryophyta</taxon>
        <taxon>Tracheophyta</taxon>
        <taxon>Spermatophyta</taxon>
        <taxon>Magnoliopsida</taxon>
        <taxon>eudicotyledons</taxon>
        <taxon>Gunneridae</taxon>
        <taxon>Pentapetalae</taxon>
        <taxon>rosids</taxon>
        <taxon>fabids</taxon>
        <taxon>Fabales</taxon>
        <taxon>Fabaceae</taxon>
        <taxon>Papilionoideae</taxon>
        <taxon>50 kb inversion clade</taxon>
        <taxon>NPAAA clade</taxon>
        <taxon>indigoferoid/millettioid clade</taxon>
        <taxon>Phaseoleae</taxon>
        <taxon>Mucuna</taxon>
    </lineage>
</organism>
<sequence length="239" mass="28004">METILEIKQILEASLNIIKINILHVTSTRRQVTCKRVIGIVKNYSASISTTRNLDMLKRTITTKIRIKQISLKGMIVNNNFSTLPKILVMEQEETEKLEVFGIFKKFKVLVKKQSRKIKVLRSNLEKSTTLTNLTSFVRMNGLSNNLSLHILHNKMESLRGRITQPWRWPINDKRGRITQPWRFPTKAVQDKTSIEAWREQKSSSKNLRAFRSIYYIHVPDQKRHKLEDKIVHGIFLKV</sequence>
<evidence type="ECO:0000313" key="2">
    <source>
        <dbReference type="Proteomes" id="UP000257109"/>
    </source>
</evidence>
<dbReference type="AlphaFoldDB" id="A0A371F8A6"/>
<reference evidence="1" key="1">
    <citation type="submission" date="2018-05" db="EMBL/GenBank/DDBJ databases">
        <title>Draft genome of Mucuna pruriens seed.</title>
        <authorList>
            <person name="Nnadi N.E."/>
            <person name="Vos R."/>
            <person name="Hasami M.H."/>
            <person name="Devisetty U.K."/>
            <person name="Aguiy J.C."/>
        </authorList>
    </citation>
    <scope>NUCLEOTIDE SEQUENCE [LARGE SCALE GENOMIC DNA]</scope>
    <source>
        <strain evidence="1">JCA_2017</strain>
    </source>
</reference>
<keyword evidence="2" id="KW-1185">Reference proteome</keyword>